<dbReference type="RefSeq" id="XP_065649399.1">
    <property type="nucleotide sequence ID" value="XM_065793327.1"/>
</dbReference>
<reference evidence="2" key="1">
    <citation type="submission" date="2025-08" db="UniProtKB">
        <authorList>
            <consortium name="RefSeq"/>
        </authorList>
    </citation>
    <scope>IDENTIFICATION</scope>
</reference>
<evidence type="ECO:0000313" key="2">
    <source>
        <dbReference type="RefSeq" id="XP_065649399.1"/>
    </source>
</evidence>
<evidence type="ECO:0000313" key="1">
    <source>
        <dbReference type="Proteomes" id="UP001652625"/>
    </source>
</evidence>
<proteinExistence type="predicted"/>
<organism evidence="1 2">
    <name type="scientific">Hydra vulgaris</name>
    <name type="common">Hydra</name>
    <name type="synonym">Hydra attenuata</name>
    <dbReference type="NCBI Taxonomy" id="6087"/>
    <lineage>
        <taxon>Eukaryota</taxon>
        <taxon>Metazoa</taxon>
        <taxon>Cnidaria</taxon>
        <taxon>Hydrozoa</taxon>
        <taxon>Hydroidolina</taxon>
        <taxon>Anthoathecata</taxon>
        <taxon>Aplanulata</taxon>
        <taxon>Hydridae</taxon>
        <taxon>Hydra</taxon>
    </lineage>
</organism>
<name>A0ABM4BK30_HYDVU</name>
<gene>
    <name evidence="2" type="primary">LOC136078183</name>
</gene>
<sequence length="113" mass="13214">MSESVSITIFKKIESLEEFYELETRLKGNGEYSKSLCHLRKLGGKKVKEITKNVMVRIMEHHVMAKLNMKGKIRGDILKVFEDKKLCKAIIGTLKISQYCFIYPFFHTYVLYS</sequence>
<dbReference type="GeneID" id="136078183"/>
<keyword evidence="1" id="KW-1185">Reference proteome</keyword>
<accession>A0ABM4BK30</accession>
<dbReference type="Proteomes" id="UP001652625">
    <property type="component" value="Chromosome 03"/>
</dbReference>
<protein>
    <submittedName>
        <fullName evidence="2">Uncharacterized protein LOC136078183</fullName>
    </submittedName>
</protein>